<keyword evidence="1" id="KW-0732">Signal</keyword>
<feature type="signal peptide" evidence="1">
    <location>
        <begin position="1"/>
        <end position="20"/>
    </location>
</feature>
<organism evidence="2 3">
    <name type="scientific">Peronospora matthiolae</name>
    <dbReference type="NCBI Taxonomy" id="2874970"/>
    <lineage>
        <taxon>Eukaryota</taxon>
        <taxon>Sar</taxon>
        <taxon>Stramenopiles</taxon>
        <taxon>Oomycota</taxon>
        <taxon>Peronosporomycetes</taxon>
        <taxon>Peronosporales</taxon>
        <taxon>Peronosporaceae</taxon>
        <taxon>Peronospora</taxon>
    </lineage>
</organism>
<dbReference type="PANTHER" id="PTHR22538:SF1">
    <property type="entry name" value="VWFD DOMAIN-CONTAINING PROTEIN"/>
    <property type="match status" value="1"/>
</dbReference>
<dbReference type="AlphaFoldDB" id="A0AAV1USR0"/>
<evidence type="ECO:0000313" key="3">
    <source>
        <dbReference type="Proteomes" id="UP001162060"/>
    </source>
</evidence>
<dbReference type="InterPro" id="IPR029058">
    <property type="entry name" value="AB_hydrolase_fold"/>
</dbReference>
<dbReference type="Proteomes" id="UP001162060">
    <property type="component" value="Unassembled WGS sequence"/>
</dbReference>
<sequence length="527" mass="56678">MQVVIAFVFALLGLLQLAASTETSQRPSVLTGAPSVRLRVMMKREKMRLHGTLSFDVYATPVISANGASVLYDGYATFLDNGSEITYTLANGAAYLTTKDTSGVETVGCLSPNALPFDRILPALNDVSRIPSASIGEEAVKCPEGNLFKTSFVGVHYAICVSGEAGFTAFSSDLDIAVEYLDRQERIQEPKLSDGRSSCKPVAPATLMTPTALSLMRGSNLMSSTTRGLKAESHMAMQATECQQTSKRRPCIIFHGLGNPHERTELQNTPDLVRDRIGNINAPFCSSVKYAVINTADVGWRDDMLQQKYCNFSLSLSASSDVAAGIIDNAIIVTHSMGGLVMASALANGKCSFSPNTSWVSLSPPMGGSMTSDYMLDVCGGKKDAIAEGLFGLLGQCPLMPSRGTTVYQGEKYSTPAINEAYAAAQKAYRDNVAAAICSDSYYGVFSKYQAPSVIAAKVVSHKSSKNDGLVEYRSCLGGLDDAIFGDHYLNRFYRSKLNHADTAFMTGDGIFKDSQKPTKWFQCLAL</sequence>
<accession>A0AAV1USR0</accession>
<dbReference type="Gene3D" id="3.40.50.1820">
    <property type="entry name" value="alpha/beta hydrolase"/>
    <property type="match status" value="1"/>
</dbReference>
<feature type="chain" id="PRO_5043662504" evidence="1">
    <location>
        <begin position="21"/>
        <end position="527"/>
    </location>
</feature>
<protein>
    <submittedName>
        <fullName evidence="2">Uncharacterized protein</fullName>
    </submittedName>
</protein>
<evidence type="ECO:0000313" key="2">
    <source>
        <dbReference type="EMBL" id="CAK7936758.1"/>
    </source>
</evidence>
<dbReference type="SUPFAM" id="SSF53474">
    <property type="entry name" value="alpha/beta-Hydrolases"/>
    <property type="match status" value="1"/>
</dbReference>
<dbReference type="EMBL" id="CAKLBY020000225">
    <property type="protein sequence ID" value="CAK7936758.1"/>
    <property type="molecule type" value="Genomic_DNA"/>
</dbReference>
<gene>
    <name evidence="2" type="ORF">PM001_LOCUS21908</name>
</gene>
<comment type="caution">
    <text evidence="2">The sequence shown here is derived from an EMBL/GenBank/DDBJ whole genome shotgun (WGS) entry which is preliminary data.</text>
</comment>
<reference evidence="2" key="1">
    <citation type="submission" date="2024-01" db="EMBL/GenBank/DDBJ databases">
        <authorList>
            <person name="Webb A."/>
        </authorList>
    </citation>
    <scope>NUCLEOTIDE SEQUENCE</scope>
    <source>
        <strain evidence="2">Pm1</strain>
    </source>
</reference>
<evidence type="ECO:0000256" key="1">
    <source>
        <dbReference type="SAM" id="SignalP"/>
    </source>
</evidence>
<name>A0AAV1USR0_9STRA</name>
<proteinExistence type="predicted"/>
<dbReference type="PANTHER" id="PTHR22538">
    <property type="entry name" value="CILIA- AND FLAGELLA-ASSOCIATED PROTEIN 74"/>
    <property type="match status" value="1"/>
</dbReference>